<gene>
    <name evidence="2" type="ORF">FD755_021581</name>
</gene>
<feature type="chain" id="PRO_5024378759" evidence="1">
    <location>
        <begin position="25"/>
        <end position="154"/>
    </location>
</feature>
<feature type="signal peptide" evidence="1">
    <location>
        <begin position="1"/>
        <end position="24"/>
    </location>
</feature>
<organism evidence="2 3">
    <name type="scientific">Muntiacus reevesi</name>
    <name type="common">Reeves' muntjac</name>
    <name type="synonym">Cervus reevesi</name>
    <dbReference type="NCBI Taxonomy" id="9886"/>
    <lineage>
        <taxon>Eukaryota</taxon>
        <taxon>Metazoa</taxon>
        <taxon>Chordata</taxon>
        <taxon>Craniata</taxon>
        <taxon>Vertebrata</taxon>
        <taxon>Euteleostomi</taxon>
        <taxon>Mammalia</taxon>
        <taxon>Eutheria</taxon>
        <taxon>Laurasiatheria</taxon>
        <taxon>Artiodactyla</taxon>
        <taxon>Ruminantia</taxon>
        <taxon>Pecora</taxon>
        <taxon>Cervidae</taxon>
        <taxon>Muntiacinae</taxon>
        <taxon>Muntiacus</taxon>
    </lineage>
</organism>
<proteinExistence type="predicted"/>
<protein>
    <submittedName>
        <fullName evidence="2">Uncharacterized protein</fullName>
    </submittedName>
</protein>
<keyword evidence="3" id="KW-1185">Reference proteome</keyword>
<comment type="caution">
    <text evidence="2">The sequence shown here is derived from an EMBL/GenBank/DDBJ whole genome shotgun (WGS) entry which is preliminary data.</text>
</comment>
<evidence type="ECO:0000313" key="2">
    <source>
        <dbReference type="EMBL" id="KAB0355640.1"/>
    </source>
</evidence>
<dbReference type="AlphaFoldDB" id="A0A5N3W252"/>
<evidence type="ECO:0000313" key="3">
    <source>
        <dbReference type="Proteomes" id="UP000326062"/>
    </source>
</evidence>
<evidence type="ECO:0000256" key="1">
    <source>
        <dbReference type="SAM" id="SignalP"/>
    </source>
</evidence>
<accession>A0A5N3W252</accession>
<reference evidence="2 3" key="1">
    <citation type="submission" date="2019-06" db="EMBL/GenBank/DDBJ databases">
        <title>Discovery of a novel chromosome fission-fusion reversal in muntjac.</title>
        <authorList>
            <person name="Mudd A.B."/>
            <person name="Bredeson J.V."/>
            <person name="Baum R."/>
            <person name="Hockemeyer D."/>
            <person name="Rokhsar D.S."/>
        </authorList>
    </citation>
    <scope>NUCLEOTIDE SEQUENCE [LARGE SCALE GENOMIC DNA]</scope>
    <source>
        <strain evidence="2">UCam_UCB_Mr</strain>
        <tissue evidence="2">Fibroblast cell line</tissue>
    </source>
</reference>
<sequence length="154" mass="16361">MALSSAWCAVLPLWLLWGAACSRAASGDGSAFPFDSEGSSAFGRLDPPETSEPRVAPGSPPPAAKVQCPCRCHPTGAPAPRAACATLVVPLPRLPFSTGLESFTWTRSVQKLEIKSFTLYFRFGLCKLRAETLEHVLVRAGKKGMCPEPSESVG</sequence>
<dbReference type="EMBL" id="VCEB01000020">
    <property type="protein sequence ID" value="KAB0355640.1"/>
    <property type="molecule type" value="Genomic_DNA"/>
</dbReference>
<keyword evidence="1" id="KW-0732">Signal</keyword>
<dbReference type="Proteomes" id="UP000326062">
    <property type="component" value="Chromosome 14"/>
</dbReference>
<name>A0A5N3W252_MUNRE</name>